<dbReference type="AlphaFoldDB" id="A0A550CP60"/>
<comment type="caution">
    <text evidence="3">The sequence shown here is derived from an EMBL/GenBank/DDBJ whole genome shotgun (WGS) entry which is preliminary data.</text>
</comment>
<feature type="signal peptide" evidence="2">
    <location>
        <begin position="1"/>
        <end position="24"/>
    </location>
</feature>
<feature type="chain" id="PRO_5022219542" evidence="2">
    <location>
        <begin position="25"/>
        <end position="163"/>
    </location>
</feature>
<feature type="compositionally biased region" description="Acidic residues" evidence="1">
    <location>
        <begin position="90"/>
        <end position="117"/>
    </location>
</feature>
<sequence>MQLIIACIIVCYWRCASLWARSRASLPSDTLDHSTALLRRGRARVRRSVRGPESAQRKKEQPRMGSGGANDDEEEVKGYEGSPDGGGEEKADDDDANDGVDEEVGVGVYEDDDDEEGAGGGRPGAVDDGESGGDGEADVTPSISSHAASRPSSSQSSGVFAVW</sequence>
<accession>A0A550CP60</accession>
<reference evidence="3 4" key="1">
    <citation type="journal article" date="2019" name="New Phytol.">
        <title>Comparative genomics reveals unique wood-decay strategies and fruiting body development in the Schizophyllaceae.</title>
        <authorList>
            <person name="Almasi E."/>
            <person name="Sahu N."/>
            <person name="Krizsan K."/>
            <person name="Balint B."/>
            <person name="Kovacs G.M."/>
            <person name="Kiss B."/>
            <person name="Cseklye J."/>
            <person name="Drula E."/>
            <person name="Henrissat B."/>
            <person name="Nagy I."/>
            <person name="Chovatia M."/>
            <person name="Adam C."/>
            <person name="LaButti K."/>
            <person name="Lipzen A."/>
            <person name="Riley R."/>
            <person name="Grigoriev I.V."/>
            <person name="Nagy L.G."/>
        </authorList>
    </citation>
    <scope>NUCLEOTIDE SEQUENCE [LARGE SCALE GENOMIC DNA]</scope>
    <source>
        <strain evidence="3 4">NL-1724</strain>
    </source>
</reference>
<feature type="compositionally biased region" description="Acidic residues" evidence="1">
    <location>
        <begin position="127"/>
        <end position="137"/>
    </location>
</feature>
<organism evidence="3 4">
    <name type="scientific">Schizophyllum amplum</name>
    <dbReference type="NCBI Taxonomy" id="97359"/>
    <lineage>
        <taxon>Eukaryota</taxon>
        <taxon>Fungi</taxon>
        <taxon>Dikarya</taxon>
        <taxon>Basidiomycota</taxon>
        <taxon>Agaricomycotina</taxon>
        <taxon>Agaricomycetes</taxon>
        <taxon>Agaricomycetidae</taxon>
        <taxon>Agaricales</taxon>
        <taxon>Schizophyllaceae</taxon>
        <taxon>Schizophyllum</taxon>
    </lineage>
</organism>
<keyword evidence="2" id="KW-0732">Signal</keyword>
<proteinExistence type="predicted"/>
<dbReference type="Proteomes" id="UP000320762">
    <property type="component" value="Unassembled WGS sequence"/>
</dbReference>
<feature type="compositionally biased region" description="Low complexity" evidence="1">
    <location>
        <begin position="138"/>
        <end position="157"/>
    </location>
</feature>
<evidence type="ECO:0000256" key="2">
    <source>
        <dbReference type="SAM" id="SignalP"/>
    </source>
</evidence>
<feature type="region of interest" description="Disordered" evidence="1">
    <location>
        <begin position="41"/>
        <end position="163"/>
    </location>
</feature>
<evidence type="ECO:0000256" key="1">
    <source>
        <dbReference type="SAM" id="MobiDB-lite"/>
    </source>
</evidence>
<dbReference type="EMBL" id="VDMD01000003">
    <property type="protein sequence ID" value="TRM66568.1"/>
    <property type="molecule type" value="Genomic_DNA"/>
</dbReference>
<gene>
    <name evidence="3" type="ORF">BD626DRAFT_483112</name>
</gene>
<keyword evidence="4" id="KW-1185">Reference proteome</keyword>
<protein>
    <submittedName>
        <fullName evidence="3">Uncharacterized protein</fullName>
    </submittedName>
</protein>
<evidence type="ECO:0000313" key="3">
    <source>
        <dbReference type="EMBL" id="TRM66568.1"/>
    </source>
</evidence>
<evidence type="ECO:0000313" key="4">
    <source>
        <dbReference type="Proteomes" id="UP000320762"/>
    </source>
</evidence>
<name>A0A550CP60_9AGAR</name>